<reference evidence="2" key="2">
    <citation type="journal article" date="2015" name="Data Brief">
        <title>Shoot transcriptome of the giant reed, Arundo donax.</title>
        <authorList>
            <person name="Barrero R.A."/>
            <person name="Guerrero F.D."/>
            <person name="Moolhuijzen P."/>
            <person name="Goolsby J.A."/>
            <person name="Tidwell J."/>
            <person name="Bellgard S.E."/>
            <person name="Bellgard M.I."/>
        </authorList>
    </citation>
    <scope>NUCLEOTIDE SEQUENCE</scope>
    <source>
        <tissue evidence="2">Shoot tissue taken approximately 20 cm above the soil surface</tissue>
    </source>
</reference>
<protein>
    <submittedName>
        <fullName evidence="2">Uncharacterized protein</fullName>
    </submittedName>
</protein>
<dbReference type="EMBL" id="GBRH01203687">
    <property type="protein sequence ID" value="JAD94208.1"/>
    <property type="molecule type" value="Transcribed_RNA"/>
</dbReference>
<organism evidence="2">
    <name type="scientific">Arundo donax</name>
    <name type="common">Giant reed</name>
    <name type="synonym">Donax arundinaceus</name>
    <dbReference type="NCBI Taxonomy" id="35708"/>
    <lineage>
        <taxon>Eukaryota</taxon>
        <taxon>Viridiplantae</taxon>
        <taxon>Streptophyta</taxon>
        <taxon>Embryophyta</taxon>
        <taxon>Tracheophyta</taxon>
        <taxon>Spermatophyta</taxon>
        <taxon>Magnoliopsida</taxon>
        <taxon>Liliopsida</taxon>
        <taxon>Poales</taxon>
        <taxon>Poaceae</taxon>
        <taxon>PACMAD clade</taxon>
        <taxon>Arundinoideae</taxon>
        <taxon>Arundineae</taxon>
        <taxon>Arundo</taxon>
    </lineage>
</organism>
<evidence type="ECO:0000256" key="1">
    <source>
        <dbReference type="SAM" id="MobiDB-lite"/>
    </source>
</evidence>
<accession>A0A0A9E5B1</accession>
<reference evidence="2" key="1">
    <citation type="submission" date="2014-09" db="EMBL/GenBank/DDBJ databases">
        <authorList>
            <person name="Magalhaes I.L.F."/>
            <person name="Oliveira U."/>
            <person name="Santos F.R."/>
            <person name="Vidigal T.H.D.A."/>
            <person name="Brescovit A.D."/>
            <person name="Santos A.J."/>
        </authorList>
    </citation>
    <scope>NUCLEOTIDE SEQUENCE</scope>
    <source>
        <tissue evidence="2">Shoot tissue taken approximately 20 cm above the soil surface</tissue>
    </source>
</reference>
<evidence type="ECO:0000313" key="2">
    <source>
        <dbReference type="EMBL" id="JAD94208.1"/>
    </source>
</evidence>
<feature type="compositionally biased region" description="Basic residues" evidence="1">
    <location>
        <begin position="10"/>
        <end position="32"/>
    </location>
</feature>
<dbReference type="AlphaFoldDB" id="A0A0A9E5B1"/>
<name>A0A0A9E5B1_ARUDO</name>
<proteinExistence type="predicted"/>
<feature type="region of interest" description="Disordered" evidence="1">
    <location>
        <begin position="1"/>
        <end position="58"/>
    </location>
</feature>
<sequence length="58" mass="6947">MGCTPPRFILSHRRRTNKRRGRSKSVGRRRGGERRPSTREYLGGNWRKARLAVSRRRR</sequence>
<feature type="compositionally biased region" description="Basic residues" evidence="1">
    <location>
        <begin position="47"/>
        <end position="58"/>
    </location>
</feature>